<keyword evidence="1" id="KW-1133">Transmembrane helix</keyword>
<organism evidence="3">
    <name type="scientific">Salmonella enterica subsp. diarizonae serovar 48:i:z</name>
    <dbReference type="NCBI Taxonomy" id="1192842"/>
    <lineage>
        <taxon>Bacteria</taxon>
        <taxon>Pseudomonadati</taxon>
        <taxon>Pseudomonadota</taxon>
        <taxon>Gammaproteobacteria</taxon>
        <taxon>Enterobacterales</taxon>
        <taxon>Enterobacteriaceae</taxon>
        <taxon>Salmonella</taxon>
    </lineage>
</organism>
<feature type="transmembrane region" description="Helical" evidence="1">
    <location>
        <begin position="61"/>
        <end position="84"/>
    </location>
</feature>
<name>A0A735VUG0_SALDZ</name>
<feature type="transmembrane region" description="Helical" evidence="1">
    <location>
        <begin position="34"/>
        <end position="54"/>
    </location>
</feature>
<gene>
    <name evidence="2" type="ORF">DOE59_17305</name>
    <name evidence="3" type="ORF">GND69_000786</name>
</gene>
<dbReference type="AlphaFoldDB" id="A0A735VUG0"/>
<feature type="transmembrane region" description="Helical" evidence="1">
    <location>
        <begin position="375"/>
        <end position="391"/>
    </location>
</feature>
<evidence type="ECO:0008006" key="5">
    <source>
        <dbReference type="Google" id="ProtNLM"/>
    </source>
</evidence>
<feature type="transmembrane region" description="Helical" evidence="1">
    <location>
        <begin position="131"/>
        <end position="149"/>
    </location>
</feature>
<reference evidence="2 4" key="2">
    <citation type="submission" date="2018-06" db="EMBL/GenBank/DDBJ databases">
        <title>Salmonella Enterica genomes from various sources.</title>
        <authorList>
            <person name="Nash J.H.E."/>
            <person name="Robertson J."/>
            <person name="Bessonov K."/>
        </authorList>
    </citation>
    <scope>NUCLEOTIDE SEQUENCE [LARGE SCALE GENOMIC DNA]</scope>
    <source>
        <strain evidence="2 4">SA20121591</strain>
    </source>
</reference>
<proteinExistence type="predicted"/>
<evidence type="ECO:0000256" key="1">
    <source>
        <dbReference type="SAM" id="Phobius"/>
    </source>
</evidence>
<feature type="transmembrane region" description="Helical" evidence="1">
    <location>
        <begin position="221"/>
        <end position="240"/>
    </location>
</feature>
<reference evidence="3" key="1">
    <citation type="journal article" date="2018" name="Genome Biol.">
        <title>SKESA: strategic k-mer extension for scrupulous assemblies.</title>
        <authorList>
            <person name="Souvorov A."/>
            <person name="Agarwala R."/>
            <person name="Lipman D.J."/>
        </authorList>
    </citation>
    <scope>NUCLEOTIDE SEQUENCE</scope>
    <source>
        <strain evidence="3">128-87</strain>
    </source>
</reference>
<feature type="transmembrane region" description="Helical" evidence="1">
    <location>
        <begin position="96"/>
        <end position="119"/>
    </location>
</feature>
<dbReference type="EMBL" id="DAASUW010000003">
    <property type="protein sequence ID" value="HAE7121107.1"/>
    <property type="molecule type" value="Genomic_DNA"/>
</dbReference>
<dbReference type="EMBL" id="CP029989">
    <property type="protein sequence ID" value="AXC73151.1"/>
    <property type="molecule type" value="Genomic_DNA"/>
</dbReference>
<keyword evidence="1" id="KW-0472">Membrane</keyword>
<accession>A0A735VUG0</accession>
<evidence type="ECO:0000313" key="3">
    <source>
        <dbReference type="EMBL" id="HAE7121107.1"/>
    </source>
</evidence>
<dbReference type="Proteomes" id="UP000252003">
    <property type="component" value="Chromosome"/>
</dbReference>
<feature type="transmembrane region" description="Helical" evidence="1">
    <location>
        <begin position="12"/>
        <end position="28"/>
    </location>
</feature>
<protein>
    <recommendedName>
        <fullName evidence="5">O-antigen polymerase</fullName>
    </recommendedName>
</protein>
<feature type="transmembrane region" description="Helical" evidence="1">
    <location>
        <begin position="190"/>
        <end position="214"/>
    </location>
</feature>
<evidence type="ECO:0000313" key="2">
    <source>
        <dbReference type="EMBL" id="AXC73151.1"/>
    </source>
</evidence>
<keyword evidence="1" id="KW-0812">Transmembrane</keyword>
<reference evidence="3" key="3">
    <citation type="submission" date="2018-07" db="EMBL/GenBank/DDBJ databases">
        <authorList>
            <consortium name="NCBI Pathogen Detection Project"/>
        </authorList>
    </citation>
    <scope>NUCLEOTIDE SEQUENCE</scope>
    <source>
        <strain evidence="3">128-87</strain>
    </source>
</reference>
<evidence type="ECO:0000313" key="4">
    <source>
        <dbReference type="Proteomes" id="UP000252003"/>
    </source>
</evidence>
<dbReference type="RefSeq" id="WP_079813450.1">
    <property type="nucleotide sequence ID" value="NZ_CP029989.1"/>
</dbReference>
<sequence length="400" mass="45105">MQFNTNKVLTSIFFYGMVLVPGLLMVLNDKVGSNFIGIFFISTIILFLVVISGFNKLTISYSFLIFSVISFFLILFHFGLSSLLFQNGNTTFTKNITSLLFLFYILLACYFSSVAIDNITHQEFDRIVSKLFKLLIALGVLSSLFILSSSSTSKEMLFFTEPSHYALIVTIFYCYKISQKKLNLLYGIPLLFTALIVQNLTLIIGIVVAIAINYMRVKSMFIIMICVSSSCMLIAGILPIDKLSYYSQRLDISQESKNTSTLTLLSGYEQAYLALRDSYGLGYGLQNMGYANERGEFVSIIGRLRGGNTDSNLYDGGLFISKLIVEFGILGGIFFLYTLFLGVMRFKCNDKKIKFFSIVLIMSIIYFLLRGSGYFTPSAVMIFISIIYLVNKKNINKKMT</sequence>
<feature type="transmembrane region" description="Helical" evidence="1">
    <location>
        <begin position="353"/>
        <end position="369"/>
    </location>
</feature>
<feature type="transmembrane region" description="Helical" evidence="1">
    <location>
        <begin position="319"/>
        <end position="341"/>
    </location>
</feature>